<dbReference type="PANTHER" id="PTHR37984">
    <property type="entry name" value="PROTEIN CBG26694"/>
    <property type="match status" value="1"/>
</dbReference>
<dbReference type="InterPro" id="IPR043502">
    <property type="entry name" value="DNA/RNA_pol_sf"/>
</dbReference>
<accession>A0A0V0YIN0</accession>
<sequence>MRPGDTYSIIRLLTSPETLPQRRLMELLENHFLKFTEGMRINVEYNNSVEELRQLLQNFTTCELTYAKALERAYIAETATAHVFDIRALNSNGSAARDLQEKINRLDTERTGTLSSPGVYVRLNGVAIPLLERLRISIASAPNIFQRFMDTLLTHLDVVVPYKLLILIVEDLQCELIEVLREVFNRLRYAGIRLKHKKYQVDVEGIHPSEEKVEAIHKASRSKNKQELEAS</sequence>
<name>A0A0V0YIN0_TRIPS</name>
<dbReference type="AlphaFoldDB" id="A0A0V0YIN0"/>
<reference evidence="1 2" key="1">
    <citation type="submission" date="2015-01" db="EMBL/GenBank/DDBJ databases">
        <title>Evolution of Trichinella species and genotypes.</title>
        <authorList>
            <person name="Korhonen P.K."/>
            <person name="Edoardo P."/>
            <person name="Giuseppe L.R."/>
            <person name="Gasser R.B."/>
        </authorList>
    </citation>
    <scope>NUCLEOTIDE SEQUENCE [LARGE SCALE GENOMIC DNA]</scope>
    <source>
        <strain evidence="1">ISS141</strain>
    </source>
</reference>
<evidence type="ECO:0000313" key="1">
    <source>
        <dbReference type="EMBL" id="KRY00197.1"/>
    </source>
</evidence>
<dbReference type="Proteomes" id="UP000054815">
    <property type="component" value="Unassembled WGS sequence"/>
</dbReference>
<gene>
    <name evidence="1" type="ORF">T4E_3703</name>
</gene>
<dbReference type="SUPFAM" id="SSF56672">
    <property type="entry name" value="DNA/RNA polymerases"/>
    <property type="match status" value="1"/>
</dbReference>
<dbReference type="InterPro" id="IPR050951">
    <property type="entry name" value="Retrovirus_Pol_polyprotein"/>
</dbReference>
<evidence type="ECO:0000313" key="2">
    <source>
        <dbReference type="Proteomes" id="UP000054815"/>
    </source>
</evidence>
<comment type="caution">
    <text evidence="1">The sequence shown here is derived from an EMBL/GenBank/DDBJ whole genome shotgun (WGS) entry which is preliminary data.</text>
</comment>
<dbReference type="STRING" id="6337.A0A0V0YIN0"/>
<dbReference type="EMBL" id="JYDU01000009">
    <property type="protein sequence ID" value="KRY00197.1"/>
    <property type="molecule type" value="Genomic_DNA"/>
</dbReference>
<dbReference type="Gene3D" id="3.30.70.270">
    <property type="match status" value="1"/>
</dbReference>
<organism evidence="1 2">
    <name type="scientific">Trichinella pseudospiralis</name>
    <name type="common">Parasitic roundworm</name>
    <dbReference type="NCBI Taxonomy" id="6337"/>
    <lineage>
        <taxon>Eukaryota</taxon>
        <taxon>Metazoa</taxon>
        <taxon>Ecdysozoa</taxon>
        <taxon>Nematoda</taxon>
        <taxon>Enoplea</taxon>
        <taxon>Dorylaimia</taxon>
        <taxon>Trichinellida</taxon>
        <taxon>Trichinellidae</taxon>
        <taxon>Trichinella</taxon>
    </lineage>
</organism>
<dbReference type="InterPro" id="IPR043128">
    <property type="entry name" value="Rev_trsase/Diguanyl_cyclase"/>
</dbReference>
<protein>
    <submittedName>
        <fullName evidence="1">Uncharacterized protein</fullName>
    </submittedName>
</protein>
<dbReference type="PANTHER" id="PTHR37984:SF12">
    <property type="entry name" value="RIBONUCLEASE H"/>
    <property type="match status" value="1"/>
</dbReference>
<proteinExistence type="predicted"/>